<reference evidence="3" key="1">
    <citation type="submission" date="2020-01" db="EMBL/GenBank/DDBJ databases">
        <authorList>
            <consortium name="DOE Joint Genome Institute"/>
            <person name="Haridas S."/>
            <person name="Albert R."/>
            <person name="Binder M."/>
            <person name="Bloem J."/>
            <person name="Labutti K."/>
            <person name="Salamov A."/>
            <person name="Andreopoulos B."/>
            <person name="Baker S.E."/>
            <person name="Barry K."/>
            <person name="Bills G."/>
            <person name="Bluhm B.H."/>
            <person name="Cannon C."/>
            <person name="Castanera R."/>
            <person name="Culley D.E."/>
            <person name="Daum C."/>
            <person name="Ezra D."/>
            <person name="Gonzalez J.B."/>
            <person name="Henrissat B."/>
            <person name="Kuo A."/>
            <person name="Liang C."/>
            <person name="Lipzen A."/>
            <person name="Lutzoni F."/>
            <person name="Magnuson J."/>
            <person name="Mondo S."/>
            <person name="Nolan M."/>
            <person name="Ohm R."/>
            <person name="Pangilinan J."/>
            <person name="Park H.-J."/>
            <person name="Ramirez L."/>
            <person name="Alfaro M."/>
            <person name="Sun H."/>
            <person name="Tritt A."/>
            <person name="Yoshinaga Y."/>
            <person name="Zwiers L.-H."/>
            <person name="Turgeon B.G."/>
            <person name="Goodwin S.B."/>
            <person name="Spatafora J.W."/>
            <person name="Crous P.W."/>
            <person name="Grigoriev I.V."/>
        </authorList>
    </citation>
    <scope>NUCLEOTIDE SEQUENCE</scope>
    <source>
        <strain evidence="3">CBS 342.82</strain>
    </source>
</reference>
<organism evidence="3">
    <name type="scientific">Dissoconium aciculare CBS 342.82</name>
    <dbReference type="NCBI Taxonomy" id="1314786"/>
    <lineage>
        <taxon>Eukaryota</taxon>
        <taxon>Fungi</taxon>
        <taxon>Dikarya</taxon>
        <taxon>Ascomycota</taxon>
        <taxon>Pezizomycotina</taxon>
        <taxon>Dothideomycetes</taxon>
        <taxon>Dothideomycetidae</taxon>
        <taxon>Mycosphaerellales</taxon>
        <taxon>Dissoconiaceae</taxon>
        <taxon>Dissoconium</taxon>
    </lineage>
</organism>
<reference evidence="3" key="2">
    <citation type="submission" date="2020-04" db="EMBL/GenBank/DDBJ databases">
        <authorList>
            <consortium name="NCBI Genome Project"/>
        </authorList>
    </citation>
    <scope>NUCLEOTIDE SEQUENCE</scope>
    <source>
        <strain evidence="3">CBS 342.82</strain>
    </source>
</reference>
<feature type="compositionally biased region" description="Basic and acidic residues" evidence="1">
    <location>
        <begin position="287"/>
        <end position="296"/>
    </location>
</feature>
<accession>A0A6J3M5E2</accession>
<dbReference type="AlphaFoldDB" id="A0A6J3M5E2"/>
<feature type="region of interest" description="Disordered" evidence="1">
    <location>
        <begin position="530"/>
        <end position="568"/>
    </location>
</feature>
<feature type="region of interest" description="Disordered" evidence="1">
    <location>
        <begin position="287"/>
        <end position="313"/>
    </location>
</feature>
<name>A0A6J3M5E2_9PEZI</name>
<keyword evidence="2" id="KW-1185">Reference proteome</keyword>
<gene>
    <name evidence="3" type="ORF">K489DRAFT_224661</name>
</gene>
<feature type="compositionally biased region" description="Acidic residues" evidence="1">
    <location>
        <begin position="539"/>
        <end position="560"/>
    </location>
</feature>
<sequence length="632" mass="70571">MAFSSRRTLRDTFPDHTGNDVISTSFERTHDVIPPSFTASRKSSASSLESPSPQALPLLIYIHPSVLASDLSDIPIYFQSLAASISSRPELKQAPFLQTDLDISYQVVISPQADVFACVEHYRCEKDHRARHSDSMIDSSIHKHRQIPHTYARQGLQTPPRSSFSSGSSSSTSLSSYSSSLWSSSSAPSGICSAAHSNLLFYLDRPDWRTTGPVLVSWGLANFSRCQVDACSSEDLIAAQTAINRGRVKLRAKRIAVEDVGECLHSIWASSGGDGWAGLEEEEKVQKEMFREREEGIPSSSEEEDQDQGQGHCRYPERRMRTSHDHHEADPRHFLQLAQPLETLLQLTTPATSKSHPILRQNAVPGSTIPSLTVWSSRHGTRMPDFSFVLYLPGEKTTHRQDSHHSSSSGDDDDLDNLLPEDLSLRLFRALDLGILQSVPWRLDVFSHAPTLHHAVNHYREERALRMYTAASANDLTASTRRQDIPPPLHYARSPYLRFRSVLLLADNTTEITSHMSLLMFDPVASLDTTPTEHTEKYGDDDDEPPHSDDTDDTSSDTDEEIHLSSPSSRDLISLVKFRLGCSGLPCDSRRPLGQAETPRLSRVLFALWDICHSSGINKRPGTRSVNELLWF</sequence>
<reference evidence="3" key="3">
    <citation type="submission" date="2025-08" db="UniProtKB">
        <authorList>
            <consortium name="RefSeq"/>
        </authorList>
    </citation>
    <scope>IDENTIFICATION</scope>
    <source>
        <strain evidence="3">CBS 342.82</strain>
    </source>
</reference>
<dbReference type="GeneID" id="54357560"/>
<evidence type="ECO:0000313" key="3">
    <source>
        <dbReference type="RefSeq" id="XP_033460134.1"/>
    </source>
</evidence>
<dbReference type="RefSeq" id="XP_033460134.1">
    <property type="nucleotide sequence ID" value="XM_033599761.1"/>
</dbReference>
<proteinExistence type="predicted"/>
<evidence type="ECO:0000313" key="2">
    <source>
        <dbReference type="Proteomes" id="UP000504637"/>
    </source>
</evidence>
<protein>
    <submittedName>
        <fullName evidence="3">Uncharacterized protein</fullName>
    </submittedName>
</protein>
<dbReference type="Proteomes" id="UP000504637">
    <property type="component" value="Unplaced"/>
</dbReference>
<evidence type="ECO:0000256" key="1">
    <source>
        <dbReference type="SAM" id="MobiDB-lite"/>
    </source>
</evidence>